<sequence>MIGMSQIRYPLKKHSKIKKSTNYNWLPINSALIPDIFSFGRVRGIARFFLTIEMSLSVLVVAGTLLLMFMEIVK</sequence>
<name>A0A1F5Z959_9BACT</name>
<protein>
    <submittedName>
        <fullName evidence="2">Uncharacterized protein</fullName>
    </submittedName>
</protein>
<evidence type="ECO:0000313" key="2">
    <source>
        <dbReference type="EMBL" id="OGG09009.1"/>
    </source>
</evidence>
<accession>A0A1F5Z959</accession>
<keyword evidence="1" id="KW-0472">Membrane</keyword>
<dbReference type="EMBL" id="MFJC01000030">
    <property type="protein sequence ID" value="OGG09009.1"/>
    <property type="molecule type" value="Genomic_DNA"/>
</dbReference>
<evidence type="ECO:0000256" key="1">
    <source>
        <dbReference type="SAM" id="Phobius"/>
    </source>
</evidence>
<proteinExistence type="predicted"/>
<comment type="caution">
    <text evidence="2">The sequence shown here is derived from an EMBL/GenBank/DDBJ whole genome shotgun (WGS) entry which is preliminary data.</text>
</comment>
<reference evidence="2 3" key="1">
    <citation type="journal article" date="2016" name="Nat. Commun.">
        <title>Thousands of microbial genomes shed light on interconnected biogeochemical processes in an aquifer system.</title>
        <authorList>
            <person name="Anantharaman K."/>
            <person name="Brown C.T."/>
            <person name="Hug L.A."/>
            <person name="Sharon I."/>
            <person name="Castelle C.J."/>
            <person name="Probst A.J."/>
            <person name="Thomas B.C."/>
            <person name="Singh A."/>
            <person name="Wilkins M.J."/>
            <person name="Karaoz U."/>
            <person name="Brodie E.L."/>
            <person name="Williams K.H."/>
            <person name="Hubbard S.S."/>
            <person name="Banfield J.F."/>
        </authorList>
    </citation>
    <scope>NUCLEOTIDE SEQUENCE [LARGE SCALE GENOMIC DNA]</scope>
</reference>
<keyword evidence="1" id="KW-1133">Transmembrane helix</keyword>
<dbReference type="AlphaFoldDB" id="A0A1F5Z959"/>
<gene>
    <name evidence="2" type="ORF">A2154_04155</name>
</gene>
<dbReference type="Proteomes" id="UP000176854">
    <property type="component" value="Unassembled WGS sequence"/>
</dbReference>
<evidence type="ECO:0000313" key="3">
    <source>
        <dbReference type="Proteomes" id="UP000176854"/>
    </source>
</evidence>
<organism evidence="2 3">
    <name type="scientific">Candidatus Gottesmanbacteria bacterium RBG_16_43_7</name>
    <dbReference type="NCBI Taxonomy" id="1798373"/>
    <lineage>
        <taxon>Bacteria</taxon>
        <taxon>Candidatus Gottesmaniibacteriota</taxon>
    </lineage>
</organism>
<keyword evidence="1" id="KW-0812">Transmembrane</keyword>
<feature type="transmembrane region" description="Helical" evidence="1">
    <location>
        <begin position="45"/>
        <end position="69"/>
    </location>
</feature>